<dbReference type="RefSeq" id="WP_380855847.1">
    <property type="nucleotide sequence ID" value="NZ_JBHRXV010000001.1"/>
</dbReference>
<name>A0ABV7X5K8_9SPHN</name>
<keyword evidence="2" id="KW-1185">Reference proteome</keyword>
<evidence type="ECO:0000313" key="2">
    <source>
        <dbReference type="Proteomes" id="UP001595615"/>
    </source>
</evidence>
<comment type="caution">
    <text evidence="1">The sequence shown here is derived from an EMBL/GenBank/DDBJ whole genome shotgun (WGS) entry which is preliminary data.</text>
</comment>
<reference evidence="2" key="1">
    <citation type="journal article" date="2019" name="Int. J. Syst. Evol. Microbiol.">
        <title>The Global Catalogue of Microorganisms (GCM) 10K type strain sequencing project: providing services to taxonomists for standard genome sequencing and annotation.</title>
        <authorList>
            <consortium name="The Broad Institute Genomics Platform"/>
            <consortium name="The Broad Institute Genome Sequencing Center for Infectious Disease"/>
            <person name="Wu L."/>
            <person name="Ma J."/>
        </authorList>
    </citation>
    <scope>NUCLEOTIDE SEQUENCE [LARGE SCALE GENOMIC DNA]</scope>
    <source>
        <strain evidence="2">KCTC 42644</strain>
    </source>
</reference>
<evidence type="ECO:0000313" key="1">
    <source>
        <dbReference type="EMBL" id="MFC3711267.1"/>
    </source>
</evidence>
<organism evidence="1 2">
    <name type="scientific">Sphingoaurantiacus capsulatus</name>
    <dbReference type="NCBI Taxonomy" id="1771310"/>
    <lineage>
        <taxon>Bacteria</taxon>
        <taxon>Pseudomonadati</taxon>
        <taxon>Pseudomonadota</taxon>
        <taxon>Alphaproteobacteria</taxon>
        <taxon>Sphingomonadales</taxon>
        <taxon>Sphingosinicellaceae</taxon>
        <taxon>Sphingoaurantiacus</taxon>
    </lineage>
</organism>
<dbReference type="Proteomes" id="UP001595615">
    <property type="component" value="Unassembled WGS sequence"/>
</dbReference>
<dbReference type="EMBL" id="JBHRXV010000001">
    <property type="protein sequence ID" value="MFC3711267.1"/>
    <property type="molecule type" value="Genomic_DNA"/>
</dbReference>
<gene>
    <name evidence="1" type="ORF">ACFOMD_01710</name>
</gene>
<accession>A0ABV7X5K8</accession>
<sequence length="121" mass="13674">MDDDGLPWVSVVYGTTKLRREERLGDFVVANLAELDAAGLYRATRFDLNKCATLPWATNFFQTRPGYQSPVIGRLSEYGIYMLQVTISVRQARQQREVERQAKIAAEQYQAGEPPSDSLSD</sequence>
<proteinExistence type="predicted"/>
<protein>
    <submittedName>
        <fullName evidence="1">Uncharacterized protein</fullName>
    </submittedName>
</protein>